<proteinExistence type="predicted"/>
<name>A0A918J443_9RHOB</name>
<evidence type="ECO:0000313" key="1">
    <source>
        <dbReference type="EMBL" id="GGW46905.1"/>
    </source>
</evidence>
<dbReference type="Proteomes" id="UP000628984">
    <property type="component" value="Unassembled WGS sequence"/>
</dbReference>
<accession>A0A918J443</accession>
<gene>
    <name evidence="1" type="ORF">GCM10011452_38210</name>
</gene>
<protein>
    <submittedName>
        <fullName evidence="1">Uncharacterized protein</fullName>
    </submittedName>
</protein>
<dbReference type="EMBL" id="BMYQ01000026">
    <property type="protein sequence ID" value="GGW46905.1"/>
    <property type="molecule type" value="Genomic_DNA"/>
</dbReference>
<sequence length="79" mass="9005">MQIGAGTYLVEVWLHGSQLIYSYELDNYTEPADPLTSRSQNCDQAKLRAILELGGEIRHEYYRGMQLVDSFSIDRGACF</sequence>
<evidence type="ECO:0000313" key="2">
    <source>
        <dbReference type="Proteomes" id="UP000628984"/>
    </source>
</evidence>
<reference evidence="1" key="2">
    <citation type="submission" date="2020-09" db="EMBL/GenBank/DDBJ databases">
        <authorList>
            <person name="Sun Q."/>
            <person name="Kim S."/>
        </authorList>
    </citation>
    <scope>NUCLEOTIDE SEQUENCE</scope>
    <source>
        <strain evidence="1">KCTC 23714</strain>
    </source>
</reference>
<organism evidence="1 2">
    <name type="scientific">Gemmobacter lanyuensis</name>
    <dbReference type="NCBI Taxonomy" id="1054497"/>
    <lineage>
        <taxon>Bacteria</taxon>
        <taxon>Pseudomonadati</taxon>
        <taxon>Pseudomonadota</taxon>
        <taxon>Alphaproteobacteria</taxon>
        <taxon>Rhodobacterales</taxon>
        <taxon>Paracoccaceae</taxon>
        <taxon>Gemmobacter</taxon>
    </lineage>
</organism>
<keyword evidence="2" id="KW-1185">Reference proteome</keyword>
<comment type="caution">
    <text evidence="1">The sequence shown here is derived from an EMBL/GenBank/DDBJ whole genome shotgun (WGS) entry which is preliminary data.</text>
</comment>
<dbReference type="AlphaFoldDB" id="A0A918J443"/>
<reference evidence="1" key="1">
    <citation type="journal article" date="2014" name="Int. J. Syst. Evol. Microbiol.">
        <title>Complete genome sequence of Corynebacterium casei LMG S-19264T (=DSM 44701T), isolated from a smear-ripened cheese.</title>
        <authorList>
            <consortium name="US DOE Joint Genome Institute (JGI-PGF)"/>
            <person name="Walter F."/>
            <person name="Albersmeier A."/>
            <person name="Kalinowski J."/>
            <person name="Ruckert C."/>
        </authorList>
    </citation>
    <scope>NUCLEOTIDE SEQUENCE</scope>
    <source>
        <strain evidence="1">KCTC 23714</strain>
    </source>
</reference>